<name>A0AAV4VX97_CAEEX</name>
<dbReference type="Proteomes" id="UP001054945">
    <property type="component" value="Unassembled WGS sequence"/>
</dbReference>
<evidence type="ECO:0000313" key="1">
    <source>
        <dbReference type="EMBL" id="GIY75070.1"/>
    </source>
</evidence>
<reference evidence="1 2" key="1">
    <citation type="submission" date="2021-06" db="EMBL/GenBank/DDBJ databases">
        <title>Caerostris extrusa draft genome.</title>
        <authorList>
            <person name="Kono N."/>
            <person name="Arakawa K."/>
        </authorList>
    </citation>
    <scope>NUCLEOTIDE SEQUENCE [LARGE SCALE GENOMIC DNA]</scope>
</reference>
<keyword evidence="2" id="KW-1185">Reference proteome</keyword>
<proteinExistence type="predicted"/>
<comment type="caution">
    <text evidence="1">The sequence shown here is derived from an EMBL/GenBank/DDBJ whole genome shotgun (WGS) entry which is preliminary data.</text>
</comment>
<gene>
    <name evidence="1" type="ORF">CEXT_807641</name>
</gene>
<sequence length="375" mass="41470">MIEEPKSMISTQIEGINSQMDIIETASEVEIVDKDNNASSSLPLQPPEVVASIISTPAPLNGNTYITVASLNDDTFKTSSVSSTTHTIQSASNAEELSSISIPQCDNTNSQQPVPELTANLIKNIEPLMSENTNSDDCVELAPESTNESTSHNNSPKVLNVNKSERFNPVIRLKRLKPQDPIQTSHSKMKDKSKMKAIVKPQVISQVIDSYVVQEVTLKSVTDSSSTEASNPEIKLEVANEVSEEHLTEMTIDDIPEQEELFVPPPKKASKKRGRPKKIKLPPEEMQQPLLRSLQPTPEIIDFDEDTKSIPMEGEDSSTLGTVLSEIETVVTDIPKNRQTYGPSRKCSSLSEIFLDALILLKFLNLKKLMAKHYF</sequence>
<protein>
    <submittedName>
        <fullName evidence="1">Uncharacterized protein</fullName>
    </submittedName>
</protein>
<evidence type="ECO:0000313" key="2">
    <source>
        <dbReference type="Proteomes" id="UP001054945"/>
    </source>
</evidence>
<accession>A0AAV4VX97</accession>
<organism evidence="1 2">
    <name type="scientific">Caerostris extrusa</name>
    <name type="common">Bark spider</name>
    <name type="synonym">Caerostris bankana</name>
    <dbReference type="NCBI Taxonomy" id="172846"/>
    <lineage>
        <taxon>Eukaryota</taxon>
        <taxon>Metazoa</taxon>
        <taxon>Ecdysozoa</taxon>
        <taxon>Arthropoda</taxon>
        <taxon>Chelicerata</taxon>
        <taxon>Arachnida</taxon>
        <taxon>Araneae</taxon>
        <taxon>Araneomorphae</taxon>
        <taxon>Entelegynae</taxon>
        <taxon>Araneoidea</taxon>
        <taxon>Araneidae</taxon>
        <taxon>Caerostris</taxon>
    </lineage>
</organism>
<dbReference type="EMBL" id="BPLR01015296">
    <property type="protein sequence ID" value="GIY75070.1"/>
    <property type="molecule type" value="Genomic_DNA"/>
</dbReference>
<dbReference type="AlphaFoldDB" id="A0AAV4VX97"/>